<dbReference type="EMBL" id="JAGIOF010000001">
    <property type="protein sequence ID" value="MBP2386008.1"/>
    <property type="molecule type" value="Genomic_DNA"/>
</dbReference>
<evidence type="ECO:0000256" key="5">
    <source>
        <dbReference type="HAMAP-Rule" id="MF_01609"/>
    </source>
</evidence>
<dbReference type="SUPFAM" id="SSF55931">
    <property type="entry name" value="Glutamine synthetase/guanido kinase"/>
    <property type="match status" value="1"/>
</dbReference>
<reference evidence="6 7" key="1">
    <citation type="submission" date="2021-03" db="EMBL/GenBank/DDBJ databases">
        <title>Sequencing the genomes of 1000 actinobacteria strains.</title>
        <authorList>
            <person name="Klenk H.-P."/>
        </authorList>
    </citation>
    <scope>NUCLEOTIDE SEQUENCE [LARGE SCALE GENOMIC DNA]</scope>
    <source>
        <strain evidence="6 7">DSM 15797</strain>
    </source>
</reference>
<dbReference type="PANTHER" id="PTHR36510:SF1">
    <property type="entry name" value="GLUTAMATE--CYSTEINE LIGASE 2-RELATED"/>
    <property type="match status" value="1"/>
</dbReference>
<dbReference type="PANTHER" id="PTHR36510">
    <property type="entry name" value="GLUTAMATE--CYSTEINE LIGASE 2-RELATED"/>
    <property type="match status" value="1"/>
</dbReference>
<evidence type="ECO:0000313" key="7">
    <source>
        <dbReference type="Proteomes" id="UP001296993"/>
    </source>
</evidence>
<keyword evidence="2 5" id="KW-0547">Nucleotide-binding</keyword>
<keyword evidence="3 5" id="KW-0067">ATP-binding</keyword>
<evidence type="ECO:0000256" key="4">
    <source>
        <dbReference type="ARBA" id="ARBA00048819"/>
    </source>
</evidence>
<comment type="caution">
    <text evidence="6">The sequence shown here is derived from an EMBL/GenBank/DDBJ whole genome shotgun (WGS) entry which is preliminary data.</text>
</comment>
<protein>
    <recommendedName>
        <fullName evidence="5">Putative glutamate--cysteine ligase 2</fullName>
        <ecNumber evidence="5">6.3.2.2</ecNumber>
    </recommendedName>
    <alternativeName>
        <fullName evidence="5">Gamma-glutamylcysteine synthetase 2</fullName>
        <shortName evidence="5">GCS 2</shortName>
        <shortName evidence="5">Gamma-GCS 2</shortName>
    </alternativeName>
</protein>
<accession>A0ABS4XC00</accession>
<proteinExistence type="inferred from homology"/>
<dbReference type="HAMAP" id="MF_01609">
    <property type="entry name" value="Glu_cys_ligase_2"/>
    <property type="match status" value="1"/>
</dbReference>
<evidence type="ECO:0000256" key="2">
    <source>
        <dbReference type="ARBA" id="ARBA00022741"/>
    </source>
</evidence>
<evidence type="ECO:0000313" key="6">
    <source>
        <dbReference type="EMBL" id="MBP2386008.1"/>
    </source>
</evidence>
<dbReference type="InterPro" id="IPR014746">
    <property type="entry name" value="Gln_synth/guanido_kin_cat_dom"/>
</dbReference>
<name>A0ABS4XC00_9MICC</name>
<evidence type="ECO:0000256" key="1">
    <source>
        <dbReference type="ARBA" id="ARBA00022598"/>
    </source>
</evidence>
<sequence length="349" mass="37275">MDAQTGLPAVPDESAVAALMNIEGGGSSTSRELLSCQTESATPICTNAKQALESLQGYRRALATGAESLGFRAVGIGTAPVVPEHPATVADTPRYRDMAARAAGIVDDQYVNGLHVHVEVPDRAAGVRVLNSLRPWLPLFTAIGGNSPMWRGRDSGFASWRTIHYRRWSVQGIPPCFAGINDYDLRLKRMLATDVVLDCGHIAWAARLSDTYPTIEVRASDTQLEAKDSVLIALLIRAVVGAELEDPAQPDGVADPEMLDIALWKAARDGLGGELIDPGDGESRPAEEIVGVLMARIEPVLSRHGDLSFVERGLAGLFENGTGAQRLRRVHADVGMPGLLDYAASALLL</sequence>
<dbReference type="Gene3D" id="3.30.590.20">
    <property type="match status" value="1"/>
</dbReference>
<dbReference type="Proteomes" id="UP001296993">
    <property type="component" value="Unassembled WGS sequence"/>
</dbReference>
<dbReference type="NCBIfam" id="TIGR02050">
    <property type="entry name" value="gshA_cyan_rel"/>
    <property type="match status" value="1"/>
</dbReference>
<dbReference type="InterPro" id="IPR011793">
    <property type="entry name" value="YbdK"/>
</dbReference>
<dbReference type="GO" id="GO:0016874">
    <property type="term" value="F:ligase activity"/>
    <property type="evidence" value="ECO:0007669"/>
    <property type="project" value="UniProtKB-KW"/>
</dbReference>
<evidence type="ECO:0000256" key="3">
    <source>
        <dbReference type="ARBA" id="ARBA00022840"/>
    </source>
</evidence>
<comment type="catalytic activity">
    <reaction evidence="4 5">
        <text>L-cysteine + L-glutamate + ATP = gamma-L-glutamyl-L-cysteine + ADP + phosphate + H(+)</text>
        <dbReference type="Rhea" id="RHEA:13285"/>
        <dbReference type="ChEBI" id="CHEBI:15378"/>
        <dbReference type="ChEBI" id="CHEBI:29985"/>
        <dbReference type="ChEBI" id="CHEBI:30616"/>
        <dbReference type="ChEBI" id="CHEBI:35235"/>
        <dbReference type="ChEBI" id="CHEBI:43474"/>
        <dbReference type="ChEBI" id="CHEBI:58173"/>
        <dbReference type="ChEBI" id="CHEBI:456216"/>
        <dbReference type="EC" id="6.3.2.2"/>
    </reaction>
</comment>
<keyword evidence="1 5" id="KW-0436">Ligase</keyword>
<gene>
    <name evidence="6" type="ORF">JOF47_001519</name>
</gene>
<dbReference type="InterPro" id="IPR050141">
    <property type="entry name" value="GCL_type2/YbdK_subfam"/>
</dbReference>
<keyword evidence="7" id="KW-1185">Reference proteome</keyword>
<organism evidence="6 7">
    <name type="scientific">Paeniglutamicibacter kerguelensis</name>
    <dbReference type="NCBI Taxonomy" id="254788"/>
    <lineage>
        <taxon>Bacteria</taxon>
        <taxon>Bacillati</taxon>
        <taxon>Actinomycetota</taxon>
        <taxon>Actinomycetes</taxon>
        <taxon>Micrococcales</taxon>
        <taxon>Micrococcaceae</taxon>
        <taxon>Paeniglutamicibacter</taxon>
    </lineage>
</organism>
<comment type="function">
    <text evidence="5">ATP-dependent carboxylate-amine ligase which exhibits weak glutamate--cysteine ligase activity.</text>
</comment>
<dbReference type="EC" id="6.3.2.2" evidence="5"/>
<comment type="similarity">
    <text evidence="5">Belongs to the glutamate--cysteine ligase type 2 family. YbdK subfamily.</text>
</comment>
<dbReference type="Pfam" id="PF04107">
    <property type="entry name" value="GCS2"/>
    <property type="match status" value="1"/>
</dbReference>
<dbReference type="InterPro" id="IPR006336">
    <property type="entry name" value="GCS2"/>
</dbReference>